<name>A0A3A8FH11_9GAMM</name>
<comment type="caution">
    <text evidence="1">The sequence shown here is derived from an EMBL/GenBank/DDBJ whole genome shotgun (WGS) entry which is preliminary data.</text>
</comment>
<dbReference type="EMBL" id="RAXT01000003">
    <property type="protein sequence ID" value="RKG40043.1"/>
    <property type="molecule type" value="Genomic_DNA"/>
</dbReference>
<reference evidence="1 2" key="1">
    <citation type="submission" date="2018-09" db="EMBL/GenBank/DDBJ databases">
        <title>The draft genome of Acinetobacter spp. strains.</title>
        <authorList>
            <person name="Qin J."/>
            <person name="Feng Y."/>
            <person name="Zong Z."/>
        </authorList>
    </citation>
    <scope>NUCLEOTIDE SEQUENCE [LARGE SCALE GENOMIC DNA]</scope>
    <source>
        <strain evidence="1 2">WCHAc060115</strain>
    </source>
</reference>
<dbReference type="RefSeq" id="WP_120382843.1">
    <property type="nucleotide sequence ID" value="NZ_RAXT01000003.1"/>
</dbReference>
<keyword evidence="2" id="KW-1185">Reference proteome</keyword>
<accession>A0A3A8FH11</accession>
<protein>
    <submittedName>
        <fullName evidence="1">Uncharacterized protein</fullName>
    </submittedName>
</protein>
<dbReference type="OrthoDB" id="7055830at2"/>
<proteinExistence type="predicted"/>
<evidence type="ECO:0000313" key="1">
    <source>
        <dbReference type="EMBL" id="RKG40043.1"/>
    </source>
</evidence>
<dbReference type="AlphaFoldDB" id="A0A3A8FH11"/>
<organism evidence="1 2">
    <name type="scientific">Acinetobacter rongchengensis</name>
    <dbReference type="NCBI Taxonomy" id="2419601"/>
    <lineage>
        <taxon>Bacteria</taxon>
        <taxon>Pseudomonadati</taxon>
        <taxon>Pseudomonadota</taxon>
        <taxon>Gammaproteobacteria</taxon>
        <taxon>Moraxellales</taxon>
        <taxon>Moraxellaceae</taxon>
        <taxon>Acinetobacter</taxon>
    </lineage>
</organism>
<sequence>MDLNHSSSHSSIAQELAQALLLEQVGFIKKQLLDENNSKYLENFIAQVYQHSDQILLKDMIQLEQLQNVVQKYAFELNLGAEILEFIGFSAQKVHHYAVNSDTSFKDLLSDDSFDLWLSKILELQQFRDYIQENLQHNPQIQQVSLQLANQIVESNTPWLNQLRQYNIKQNRFGAKVLSFIQDQQQNIELKLEQQLGSAIRKQLSKIILLPNEDLANIATHLWTDIKQRSLKETFSQFQPIDFEEFFILVYESWKQLRQTDYMQQVILNVVEAYYQYFGEYNLQELLLSVGINENDLFIEAQRFAPHSLAALEQHGLLDDLIKPLIAPFYLDEHTQRFIENFLKNRQTPSP</sequence>
<evidence type="ECO:0000313" key="2">
    <source>
        <dbReference type="Proteomes" id="UP000280405"/>
    </source>
</evidence>
<dbReference type="Proteomes" id="UP000280405">
    <property type="component" value="Unassembled WGS sequence"/>
</dbReference>
<gene>
    <name evidence="1" type="ORF">D7V20_02925</name>
</gene>